<gene>
    <name evidence="2" type="ORF">FC85_GL002046</name>
</gene>
<dbReference type="PATRIC" id="fig|1423739.3.peg.2132"/>
<sequence length="103" mass="11519">MNLKNFFNGKSNQNTNGEQLIKIDVNRGYEPSEVTIKQGVPAKLVFHRTNDAMCLSKVQSQDLAFDEALPLNQDVEIPINTDQSGEFNFACGMNMFHGKVVIN</sequence>
<dbReference type="InterPro" id="IPR008972">
    <property type="entry name" value="Cupredoxin"/>
</dbReference>
<proteinExistence type="predicted"/>
<reference evidence="2 3" key="1">
    <citation type="journal article" date="2015" name="Genome Announc.">
        <title>Expanding the biotechnology potential of lactobacilli through comparative genomics of 213 strains and associated genera.</title>
        <authorList>
            <person name="Sun Z."/>
            <person name="Harris H.M."/>
            <person name="McCann A."/>
            <person name="Guo C."/>
            <person name="Argimon S."/>
            <person name="Zhang W."/>
            <person name="Yang X."/>
            <person name="Jeffery I.B."/>
            <person name="Cooney J.C."/>
            <person name="Kagawa T.F."/>
            <person name="Liu W."/>
            <person name="Song Y."/>
            <person name="Salvetti E."/>
            <person name="Wrobel A."/>
            <person name="Rasinkangas P."/>
            <person name="Parkhill J."/>
            <person name="Rea M.C."/>
            <person name="O'Sullivan O."/>
            <person name="Ritari J."/>
            <person name="Douillard F.P."/>
            <person name="Paul Ross R."/>
            <person name="Yang R."/>
            <person name="Briner A.E."/>
            <person name="Felis G.E."/>
            <person name="de Vos W.M."/>
            <person name="Barrangou R."/>
            <person name="Klaenhammer T.R."/>
            <person name="Caufield P.W."/>
            <person name="Cui Y."/>
            <person name="Zhang H."/>
            <person name="O'Toole P.W."/>
        </authorList>
    </citation>
    <scope>NUCLEOTIDE SEQUENCE [LARGE SCALE GENOMIC DNA]</scope>
    <source>
        <strain evidence="2 3">DSM 14421</strain>
    </source>
</reference>
<evidence type="ECO:0000313" key="2">
    <source>
        <dbReference type="EMBL" id="KRL62533.1"/>
    </source>
</evidence>
<dbReference type="SUPFAM" id="SSF49503">
    <property type="entry name" value="Cupredoxins"/>
    <property type="match status" value="1"/>
</dbReference>
<dbReference type="Gene3D" id="2.60.40.420">
    <property type="entry name" value="Cupredoxins - blue copper proteins"/>
    <property type="match status" value="1"/>
</dbReference>
<comment type="caution">
    <text evidence="2">The sequence shown here is derived from an EMBL/GenBank/DDBJ whole genome shotgun (WGS) entry which is preliminary data.</text>
</comment>
<dbReference type="AlphaFoldDB" id="A0A0R1S7S8"/>
<organism evidence="2 3">
    <name type="scientific">Lentilactobacillus diolivorans DSM 14421</name>
    <dbReference type="NCBI Taxonomy" id="1423739"/>
    <lineage>
        <taxon>Bacteria</taxon>
        <taxon>Bacillati</taxon>
        <taxon>Bacillota</taxon>
        <taxon>Bacilli</taxon>
        <taxon>Lactobacillales</taxon>
        <taxon>Lactobacillaceae</taxon>
        <taxon>Lentilactobacillus</taxon>
    </lineage>
</organism>
<dbReference type="EMBL" id="AZEY01000108">
    <property type="protein sequence ID" value="KRL62533.1"/>
    <property type="molecule type" value="Genomic_DNA"/>
</dbReference>
<dbReference type="Pfam" id="PF13473">
    <property type="entry name" value="Cupredoxin_1"/>
    <property type="match status" value="1"/>
</dbReference>
<dbReference type="RefSeq" id="WP_057866316.1">
    <property type="nucleotide sequence ID" value="NZ_AZEY01000108.1"/>
</dbReference>
<dbReference type="STRING" id="1423739.FC85_GL002046"/>
<evidence type="ECO:0000259" key="1">
    <source>
        <dbReference type="Pfam" id="PF13473"/>
    </source>
</evidence>
<dbReference type="Proteomes" id="UP000052013">
    <property type="component" value="Unassembled WGS sequence"/>
</dbReference>
<accession>A0A0R1S7S8</accession>
<feature type="domain" description="EfeO-type cupredoxin-like" evidence="1">
    <location>
        <begin position="10"/>
        <end position="102"/>
    </location>
</feature>
<protein>
    <recommendedName>
        <fullName evidence="1">EfeO-type cupredoxin-like domain-containing protein</fullName>
    </recommendedName>
</protein>
<evidence type="ECO:0000313" key="3">
    <source>
        <dbReference type="Proteomes" id="UP000052013"/>
    </source>
</evidence>
<dbReference type="InterPro" id="IPR028096">
    <property type="entry name" value="EfeO_Cupredoxin"/>
</dbReference>
<name>A0A0R1S7S8_9LACO</name>